<dbReference type="AlphaFoldDB" id="S8FDC8"/>
<dbReference type="HOGENOM" id="CLU_064364_1_0_1"/>
<dbReference type="SMART" id="SM00238">
    <property type="entry name" value="BIR"/>
    <property type="match status" value="2"/>
</dbReference>
<keyword evidence="1" id="KW-0479">Metal-binding</keyword>
<dbReference type="InterPro" id="IPR001370">
    <property type="entry name" value="BIR_rpt"/>
</dbReference>
<gene>
    <name evidence="3" type="ORF">FOMPIDRAFT_48111</name>
</gene>
<dbReference type="SUPFAM" id="SSF57924">
    <property type="entry name" value="Inhibitor of apoptosis (IAP) repeat"/>
    <property type="match status" value="2"/>
</dbReference>
<dbReference type="Proteomes" id="UP000015241">
    <property type="component" value="Unassembled WGS sequence"/>
</dbReference>
<dbReference type="PANTHER" id="PTHR46771:SF5">
    <property type="entry name" value="DETERIN"/>
    <property type="match status" value="1"/>
</dbReference>
<dbReference type="PANTHER" id="PTHR46771">
    <property type="entry name" value="DETERIN"/>
    <property type="match status" value="1"/>
</dbReference>
<reference evidence="3 4" key="1">
    <citation type="journal article" date="2012" name="Science">
        <title>The Paleozoic origin of enzymatic lignin decomposition reconstructed from 31 fungal genomes.</title>
        <authorList>
            <person name="Floudas D."/>
            <person name="Binder M."/>
            <person name="Riley R."/>
            <person name="Barry K."/>
            <person name="Blanchette R.A."/>
            <person name="Henrissat B."/>
            <person name="Martinez A.T."/>
            <person name="Otillar R."/>
            <person name="Spatafora J.W."/>
            <person name="Yadav J.S."/>
            <person name="Aerts A."/>
            <person name="Benoit I."/>
            <person name="Boyd A."/>
            <person name="Carlson A."/>
            <person name="Copeland A."/>
            <person name="Coutinho P.M."/>
            <person name="de Vries R.P."/>
            <person name="Ferreira P."/>
            <person name="Findley K."/>
            <person name="Foster B."/>
            <person name="Gaskell J."/>
            <person name="Glotzer D."/>
            <person name="Gorecki P."/>
            <person name="Heitman J."/>
            <person name="Hesse C."/>
            <person name="Hori C."/>
            <person name="Igarashi K."/>
            <person name="Jurgens J.A."/>
            <person name="Kallen N."/>
            <person name="Kersten P."/>
            <person name="Kohler A."/>
            <person name="Kuees U."/>
            <person name="Kumar T.K.A."/>
            <person name="Kuo A."/>
            <person name="LaButti K."/>
            <person name="Larrondo L.F."/>
            <person name="Lindquist E."/>
            <person name="Ling A."/>
            <person name="Lombard V."/>
            <person name="Lucas S."/>
            <person name="Lundell T."/>
            <person name="Martin R."/>
            <person name="McLaughlin D.J."/>
            <person name="Morgenstern I."/>
            <person name="Morin E."/>
            <person name="Murat C."/>
            <person name="Nagy L.G."/>
            <person name="Nolan M."/>
            <person name="Ohm R.A."/>
            <person name="Patyshakuliyeva A."/>
            <person name="Rokas A."/>
            <person name="Ruiz-Duenas F.J."/>
            <person name="Sabat G."/>
            <person name="Salamov A."/>
            <person name="Samejima M."/>
            <person name="Schmutz J."/>
            <person name="Slot J.C."/>
            <person name="St John F."/>
            <person name="Stenlid J."/>
            <person name="Sun H."/>
            <person name="Sun S."/>
            <person name="Syed K."/>
            <person name="Tsang A."/>
            <person name="Wiebenga A."/>
            <person name="Young D."/>
            <person name="Pisabarro A."/>
            <person name="Eastwood D.C."/>
            <person name="Martin F."/>
            <person name="Cullen D."/>
            <person name="Grigoriev I.V."/>
            <person name="Hibbett D.S."/>
        </authorList>
    </citation>
    <scope>NUCLEOTIDE SEQUENCE</scope>
    <source>
        <strain evidence="4">FP-58527</strain>
    </source>
</reference>
<evidence type="ECO:0000313" key="4">
    <source>
        <dbReference type="Proteomes" id="UP000015241"/>
    </source>
</evidence>
<evidence type="ECO:0000313" key="3">
    <source>
        <dbReference type="EMBL" id="EPS96499.1"/>
    </source>
</evidence>
<sequence length="196" mass="21561">METFQARIDSYNKTKRTKQSLARSTSGSAKWPHATSYIATPRTLADAGFYFDPGPENLDNVTCFMCGKQLSDWEPDDDPFELHYLKCSGRCAWASARCGPEAEKRADGQFHFADSSRLPTSRAMEKARLETFSGNIRWPHDAVEGHGANSLQMAQAGFVYTPSHPGDDSVACYYCGTALNGWDEDDNPTLVASSAA</sequence>
<accession>S8FDC8</accession>
<name>S8FDC8_FOMSC</name>
<dbReference type="CDD" id="cd00022">
    <property type="entry name" value="BIR"/>
    <property type="match status" value="1"/>
</dbReference>
<dbReference type="InterPro" id="IPR051190">
    <property type="entry name" value="Baculoviral_IAP"/>
</dbReference>
<protein>
    <submittedName>
        <fullName evidence="3">Inhibitor of apoptosisrepeat-containing protein</fullName>
    </submittedName>
</protein>
<organism evidence="3 4">
    <name type="scientific">Fomitopsis schrenkii</name>
    <name type="common">Brown rot fungus</name>
    <dbReference type="NCBI Taxonomy" id="2126942"/>
    <lineage>
        <taxon>Eukaryota</taxon>
        <taxon>Fungi</taxon>
        <taxon>Dikarya</taxon>
        <taxon>Basidiomycota</taxon>
        <taxon>Agaricomycotina</taxon>
        <taxon>Agaricomycetes</taxon>
        <taxon>Polyporales</taxon>
        <taxon>Fomitopsis</taxon>
    </lineage>
</organism>
<dbReference type="PROSITE" id="PS50143">
    <property type="entry name" value="BIR_REPEAT_2"/>
    <property type="match status" value="2"/>
</dbReference>
<dbReference type="EMBL" id="KE504188">
    <property type="protein sequence ID" value="EPS96499.1"/>
    <property type="molecule type" value="Genomic_DNA"/>
</dbReference>
<dbReference type="InParanoid" id="S8FDC8"/>
<keyword evidence="2" id="KW-0862">Zinc</keyword>
<dbReference type="Pfam" id="PF00653">
    <property type="entry name" value="BIR"/>
    <property type="match status" value="2"/>
</dbReference>
<dbReference type="STRING" id="743788.S8FDC8"/>
<proteinExistence type="predicted"/>
<dbReference type="OrthoDB" id="2196114at2759"/>
<dbReference type="Gene3D" id="1.10.1170.10">
    <property type="entry name" value="Inhibitor Of Apoptosis Protein (2mihbC-IAP-1), Chain A"/>
    <property type="match status" value="2"/>
</dbReference>
<evidence type="ECO:0000256" key="1">
    <source>
        <dbReference type="ARBA" id="ARBA00022723"/>
    </source>
</evidence>
<evidence type="ECO:0000256" key="2">
    <source>
        <dbReference type="ARBA" id="ARBA00022833"/>
    </source>
</evidence>
<dbReference type="eggNOG" id="KOG1101">
    <property type="taxonomic scope" value="Eukaryota"/>
</dbReference>
<keyword evidence="4" id="KW-1185">Reference proteome</keyword>
<dbReference type="GO" id="GO:0046872">
    <property type="term" value="F:metal ion binding"/>
    <property type="evidence" value="ECO:0007669"/>
    <property type="project" value="UniProtKB-KW"/>
</dbReference>